<dbReference type="InterPro" id="IPR036866">
    <property type="entry name" value="RibonucZ/Hydroxyglut_hydro"/>
</dbReference>
<dbReference type="Proteomes" id="UP000062317">
    <property type="component" value="Unassembled WGS sequence"/>
</dbReference>
<evidence type="ECO:0000313" key="6">
    <source>
        <dbReference type="EMBL" id="KVV53039.1"/>
    </source>
</evidence>
<dbReference type="Gene3D" id="3.60.15.10">
    <property type="entry name" value="Ribonuclease Z/Hydroxyacylglutathione hydrolase-like"/>
    <property type="match status" value="1"/>
</dbReference>
<dbReference type="PANTHER" id="PTHR42978">
    <property type="entry name" value="QUORUM-QUENCHING LACTONASE YTNP-RELATED-RELATED"/>
    <property type="match status" value="1"/>
</dbReference>
<dbReference type="SUPFAM" id="SSF56281">
    <property type="entry name" value="Metallo-hydrolase/oxidoreductase"/>
    <property type="match status" value="1"/>
</dbReference>
<dbReference type="InterPro" id="IPR001279">
    <property type="entry name" value="Metallo-B-lactamas"/>
</dbReference>
<dbReference type="RefSeq" id="WP_060103919.1">
    <property type="nucleotide sequence ID" value="NZ_LPEQ01000039.1"/>
</dbReference>
<dbReference type="GO" id="GO:0016787">
    <property type="term" value="F:hydrolase activity"/>
    <property type="evidence" value="ECO:0007669"/>
    <property type="project" value="UniProtKB-KW"/>
</dbReference>
<evidence type="ECO:0000256" key="4">
    <source>
        <dbReference type="ARBA" id="ARBA00022833"/>
    </source>
</evidence>
<keyword evidence="3 6" id="KW-0378">Hydrolase</keyword>
<evidence type="ECO:0000256" key="2">
    <source>
        <dbReference type="ARBA" id="ARBA00022723"/>
    </source>
</evidence>
<protein>
    <submittedName>
        <fullName evidence="6">MBL fold metallo-hydrolase</fullName>
    </submittedName>
</protein>
<dbReference type="CDD" id="cd07720">
    <property type="entry name" value="OPHC2-like_MBL-fold"/>
    <property type="match status" value="1"/>
</dbReference>
<feature type="domain" description="Metallo-beta-lactamase" evidence="5">
    <location>
        <begin position="59"/>
        <end position="261"/>
    </location>
</feature>
<name>A0A105VSC1_9BURK</name>
<dbReference type="SMART" id="SM00849">
    <property type="entry name" value="Lactamase_B"/>
    <property type="match status" value="1"/>
</dbReference>
<dbReference type="PANTHER" id="PTHR42978:SF6">
    <property type="entry name" value="QUORUM-QUENCHING LACTONASE YTNP-RELATED"/>
    <property type="match status" value="1"/>
</dbReference>
<keyword evidence="4" id="KW-0862">Zinc</keyword>
<organism evidence="6 7">
    <name type="scientific">Burkholderia territorii</name>
    <dbReference type="NCBI Taxonomy" id="1503055"/>
    <lineage>
        <taxon>Bacteria</taxon>
        <taxon>Pseudomonadati</taxon>
        <taxon>Pseudomonadota</taxon>
        <taxon>Betaproteobacteria</taxon>
        <taxon>Burkholderiales</taxon>
        <taxon>Burkholderiaceae</taxon>
        <taxon>Burkholderia</taxon>
        <taxon>Burkholderia cepacia complex</taxon>
    </lineage>
</organism>
<keyword evidence="7" id="KW-1185">Reference proteome</keyword>
<evidence type="ECO:0000256" key="1">
    <source>
        <dbReference type="ARBA" id="ARBA00007749"/>
    </source>
</evidence>
<accession>A0A105VSC1</accession>
<evidence type="ECO:0000313" key="7">
    <source>
        <dbReference type="Proteomes" id="UP000062317"/>
    </source>
</evidence>
<dbReference type="Pfam" id="PF00753">
    <property type="entry name" value="Lactamase_B"/>
    <property type="match status" value="1"/>
</dbReference>
<sequence length="287" mass="30680">MSAPVSHPSFPRRQVGEFTVTAISDGTLTAGLDLLSNIDVDDAAGIMLRAGIQVPSDVNINCYVIRGNGRTVLVDAGAGGIRSWGGLLRPSLSRAGIDARDIDTVVLTHAHPDHIGGLLDMNGNPVFPQAEVLIHERERAFWLDDHVYERAGERARVNFRIARHTFDAYHAQLRPIEAGDVLPGIVAVPLPGHTPGHTGYRVESRGERLLIWGDLVHFAPIQVARPDVSIAFDHDPSQAASTRAATLAEVASDNLPIAGMHLADTGFARIARTNGAPGDAYVLIGAD</sequence>
<keyword evidence="2" id="KW-0479">Metal-binding</keyword>
<dbReference type="EMBL" id="LPEQ01000039">
    <property type="protein sequence ID" value="KVV53039.1"/>
    <property type="molecule type" value="Genomic_DNA"/>
</dbReference>
<gene>
    <name evidence="6" type="ORF">WT27_28175</name>
</gene>
<reference evidence="6 7" key="1">
    <citation type="submission" date="2015-11" db="EMBL/GenBank/DDBJ databases">
        <title>Expanding the genomic diversity of Burkholderia species for the development of highly accurate diagnostics.</title>
        <authorList>
            <person name="Sahl J."/>
            <person name="Keim P."/>
            <person name="Wagner D."/>
        </authorList>
    </citation>
    <scope>NUCLEOTIDE SEQUENCE [LARGE SCALE GENOMIC DNA]</scope>
    <source>
        <strain evidence="6 7">MSMB1301WGS</strain>
    </source>
</reference>
<comment type="similarity">
    <text evidence="1">Belongs to the metallo-beta-lactamase superfamily.</text>
</comment>
<evidence type="ECO:0000259" key="5">
    <source>
        <dbReference type="SMART" id="SM00849"/>
    </source>
</evidence>
<comment type="caution">
    <text evidence="6">The sequence shown here is derived from an EMBL/GenBank/DDBJ whole genome shotgun (WGS) entry which is preliminary data.</text>
</comment>
<dbReference type="GO" id="GO:0046872">
    <property type="term" value="F:metal ion binding"/>
    <property type="evidence" value="ECO:0007669"/>
    <property type="project" value="UniProtKB-KW"/>
</dbReference>
<dbReference type="AlphaFoldDB" id="A0A105VSC1"/>
<dbReference type="InterPro" id="IPR051013">
    <property type="entry name" value="MBL_superfamily_lactonases"/>
</dbReference>
<evidence type="ECO:0000256" key="3">
    <source>
        <dbReference type="ARBA" id="ARBA00022801"/>
    </source>
</evidence>
<proteinExistence type="inferred from homology"/>